<proteinExistence type="predicted"/>
<feature type="coiled-coil region" evidence="1">
    <location>
        <begin position="235"/>
        <end position="351"/>
    </location>
</feature>
<sequence length="914" mass="106045">MESARTKEFEKNQYVPPDNNSWIRPYINDIINKNKTTIPTSALCVILQDYYPHLSSMCVPPGLLSPPQLYVCSSRTTIPTSALCVILQDYYPHLSSMCDPPELLSTHQLYDYSPRHPSPLSCTKHKEGKERHDAILCSPPSSPPSTPRSPIKRSKCTKVKRPDQELTEHCPPDGGFKVSKYCNYKDNGRGNVSPGRNFPNHNPLIPTKPLEDVVESKFNAMQKEIQEERRGRWKAEQSVAQLRDMMENNKAAIQEMIQSKRLALEMAKQLREKYTVVREARTQALAQLDALKEENGCLLAKLAQEKQERSKLLDQMTVRHVDTERIHQKKREQLTEEIQKLSEDNGTMKEKVRYLQDRVVEAEKRLIDRQEEITHEMDKRLTLSILESDARFRAEQRSLQDELEKKTKQYEDMESRCHSLERKLKKAQDEDNEKYEEAEKEFRKMKIAMKDKDDLIEREREELRNLVQDLTNMVKQHKARIVELTEINKQQEIVLKSQSQSINSKEEQMEMSYREVEVLQRKCMELEDQASVLKKSLEELQIMKQESDSIFVEKASKERRSFEERQAVLERDVQECRRTLEAEKDKLLIKDKIIDDQTGTIRQLKSAVQDKSEEVRKVIRDKEQVEKELTQEKQYRLKLAGEVSVGTWIKRQVQLFGLSVTRTPERKLHGVPRGLSNLVKGVSSPIESQVKCIREHTRDRRLVRAKTNKLGTGSGQLAGSERKVRWRKEQLKQKVSDLEDDLRSSERMDTSEMVKQQERLVGLEKQVESKQKEWELQLKLLTKEKEQAVNAANQRYRLQMCSISGLPKAKVALIYKHGLSDSTFATQKLLETVTEFQKQVASNKKVQQSLAKLLSEKDAQLIAATEKIMVLNIELKNSSRQAFITKQNIECKISHARDVCADAIHEISSQTKFI</sequence>
<dbReference type="AlphaFoldDB" id="A0A7R9IHN1"/>
<reference evidence="3" key="1">
    <citation type="submission" date="2020-11" db="EMBL/GenBank/DDBJ databases">
        <authorList>
            <person name="Tran Van P."/>
        </authorList>
    </citation>
    <scope>NUCLEOTIDE SEQUENCE</scope>
</reference>
<feature type="compositionally biased region" description="Basic and acidic residues" evidence="2">
    <location>
        <begin position="160"/>
        <end position="170"/>
    </location>
</feature>
<feature type="coiled-coil region" evidence="1">
    <location>
        <begin position="396"/>
        <end position="628"/>
    </location>
</feature>
<evidence type="ECO:0000256" key="2">
    <source>
        <dbReference type="SAM" id="MobiDB-lite"/>
    </source>
</evidence>
<dbReference type="EMBL" id="OE002339">
    <property type="protein sequence ID" value="CAD7458537.1"/>
    <property type="molecule type" value="Genomic_DNA"/>
</dbReference>
<protein>
    <submittedName>
        <fullName evidence="3">Uncharacterized protein</fullName>
    </submittedName>
</protein>
<keyword evidence="1" id="KW-0175">Coiled coil</keyword>
<feature type="compositionally biased region" description="Basic residues" evidence="2">
    <location>
        <begin position="150"/>
        <end position="159"/>
    </location>
</feature>
<gene>
    <name evidence="3" type="ORF">TTEB3V08_LOCUS6516</name>
</gene>
<evidence type="ECO:0000256" key="1">
    <source>
        <dbReference type="SAM" id="Coils"/>
    </source>
</evidence>
<evidence type="ECO:0000313" key="3">
    <source>
        <dbReference type="EMBL" id="CAD7458537.1"/>
    </source>
</evidence>
<accession>A0A7R9IHN1</accession>
<feature type="region of interest" description="Disordered" evidence="2">
    <location>
        <begin position="134"/>
        <end position="170"/>
    </location>
</feature>
<feature type="coiled-coil region" evidence="1">
    <location>
        <begin position="721"/>
        <end position="791"/>
    </location>
</feature>
<organism evidence="3">
    <name type="scientific">Timema tahoe</name>
    <dbReference type="NCBI Taxonomy" id="61484"/>
    <lineage>
        <taxon>Eukaryota</taxon>
        <taxon>Metazoa</taxon>
        <taxon>Ecdysozoa</taxon>
        <taxon>Arthropoda</taxon>
        <taxon>Hexapoda</taxon>
        <taxon>Insecta</taxon>
        <taxon>Pterygota</taxon>
        <taxon>Neoptera</taxon>
        <taxon>Polyneoptera</taxon>
        <taxon>Phasmatodea</taxon>
        <taxon>Timematodea</taxon>
        <taxon>Timematoidea</taxon>
        <taxon>Timematidae</taxon>
        <taxon>Timema</taxon>
    </lineage>
</organism>
<name>A0A7R9IHN1_9NEOP</name>